<evidence type="ECO:0000256" key="1">
    <source>
        <dbReference type="PIRSR" id="PIRSR002703-1"/>
    </source>
</evidence>
<evidence type="ECO:0000313" key="3">
    <source>
        <dbReference type="Proteomes" id="UP000001514"/>
    </source>
</evidence>
<dbReference type="InParanoid" id="D8SMI0"/>
<dbReference type="Proteomes" id="UP000001514">
    <property type="component" value="Unassembled WGS sequence"/>
</dbReference>
<dbReference type="PROSITE" id="PS51367">
    <property type="entry name" value="THAUMATIN_2"/>
    <property type="match status" value="1"/>
</dbReference>
<keyword evidence="1" id="KW-1015">Disulfide bond</keyword>
<feature type="non-terminal residue" evidence="2">
    <location>
        <position position="116"/>
    </location>
</feature>
<organism evidence="3">
    <name type="scientific">Selaginella moellendorffii</name>
    <name type="common">Spikemoss</name>
    <dbReference type="NCBI Taxonomy" id="88036"/>
    <lineage>
        <taxon>Eukaryota</taxon>
        <taxon>Viridiplantae</taxon>
        <taxon>Streptophyta</taxon>
        <taxon>Embryophyta</taxon>
        <taxon>Tracheophyta</taxon>
        <taxon>Lycopodiopsida</taxon>
        <taxon>Selaginellales</taxon>
        <taxon>Selaginellaceae</taxon>
        <taxon>Selaginella</taxon>
    </lineage>
</organism>
<gene>
    <name evidence="2" type="ORF">SELMODRAFT_35487</name>
</gene>
<name>D8SMI0_SELML</name>
<dbReference type="KEGG" id="smo:SELMODRAFT_35487"/>
<feature type="disulfide bond" evidence="1">
    <location>
        <begin position="85"/>
        <end position="94"/>
    </location>
</feature>
<proteinExistence type="predicted"/>
<feature type="disulfide bond" evidence="1">
    <location>
        <begin position="1"/>
        <end position="8"/>
    </location>
</feature>
<feature type="non-terminal residue" evidence="2">
    <location>
        <position position="1"/>
    </location>
</feature>
<evidence type="ECO:0000313" key="2">
    <source>
        <dbReference type="EMBL" id="EFJ14496.1"/>
    </source>
</evidence>
<dbReference type="Gramene" id="EFJ14496">
    <property type="protein sequence ID" value="EFJ14496"/>
    <property type="gene ID" value="SELMODRAFT_35487"/>
</dbReference>
<keyword evidence="3" id="KW-1185">Reference proteome</keyword>
<dbReference type="EMBL" id="GL377627">
    <property type="protein sequence ID" value="EFJ14496.1"/>
    <property type="molecule type" value="Genomic_DNA"/>
</dbReference>
<dbReference type="SUPFAM" id="SSF49870">
    <property type="entry name" value="Osmotin, thaumatin-like protein"/>
    <property type="match status" value="1"/>
</dbReference>
<dbReference type="PIRSF" id="PIRSF002703">
    <property type="entry name" value="Thaumatin"/>
    <property type="match status" value="1"/>
</dbReference>
<reference evidence="2 3" key="1">
    <citation type="journal article" date="2011" name="Science">
        <title>The Selaginella genome identifies genetic changes associated with the evolution of vascular plants.</title>
        <authorList>
            <person name="Banks J.A."/>
            <person name="Nishiyama T."/>
            <person name="Hasebe M."/>
            <person name="Bowman J.L."/>
            <person name="Gribskov M."/>
            <person name="dePamphilis C."/>
            <person name="Albert V.A."/>
            <person name="Aono N."/>
            <person name="Aoyama T."/>
            <person name="Ambrose B.A."/>
            <person name="Ashton N.W."/>
            <person name="Axtell M.J."/>
            <person name="Barker E."/>
            <person name="Barker M.S."/>
            <person name="Bennetzen J.L."/>
            <person name="Bonawitz N.D."/>
            <person name="Chapple C."/>
            <person name="Cheng C."/>
            <person name="Correa L.G."/>
            <person name="Dacre M."/>
            <person name="DeBarry J."/>
            <person name="Dreyer I."/>
            <person name="Elias M."/>
            <person name="Engstrom E.M."/>
            <person name="Estelle M."/>
            <person name="Feng L."/>
            <person name="Finet C."/>
            <person name="Floyd S.K."/>
            <person name="Frommer W.B."/>
            <person name="Fujita T."/>
            <person name="Gramzow L."/>
            <person name="Gutensohn M."/>
            <person name="Harholt J."/>
            <person name="Hattori M."/>
            <person name="Heyl A."/>
            <person name="Hirai T."/>
            <person name="Hiwatashi Y."/>
            <person name="Ishikawa M."/>
            <person name="Iwata M."/>
            <person name="Karol K.G."/>
            <person name="Koehler B."/>
            <person name="Kolukisaoglu U."/>
            <person name="Kubo M."/>
            <person name="Kurata T."/>
            <person name="Lalonde S."/>
            <person name="Li K."/>
            <person name="Li Y."/>
            <person name="Litt A."/>
            <person name="Lyons E."/>
            <person name="Manning G."/>
            <person name="Maruyama T."/>
            <person name="Michael T.P."/>
            <person name="Mikami K."/>
            <person name="Miyazaki S."/>
            <person name="Morinaga S."/>
            <person name="Murata T."/>
            <person name="Mueller-Roeber B."/>
            <person name="Nelson D.R."/>
            <person name="Obara M."/>
            <person name="Oguri Y."/>
            <person name="Olmstead R.G."/>
            <person name="Onodera N."/>
            <person name="Petersen B.L."/>
            <person name="Pils B."/>
            <person name="Prigge M."/>
            <person name="Rensing S.A."/>
            <person name="Riano-Pachon D.M."/>
            <person name="Roberts A.W."/>
            <person name="Sato Y."/>
            <person name="Scheller H.V."/>
            <person name="Schulz B."/>
            <person name="Schulz C."/>
            <person name="Shakirov E.V."/>
            <person name="Shibagaki N."/>
            <person name="Shinohara N."/>
            <person name="Shippen D.E."/>
            <person name="Soerensen I."/>
            <person name="Sotooka R."/>
            <person name="Sugimoto N."/>
            <person name="Sugita M."/>
            <person name="Sumikawa N."/>
            <person name="Tanurdzic M."/>
            <person name="Theissen G."/>
            <person name="Ulvskov P."/>
            <person name="Wakazuki S."/>
            <person name="Weng J.K."/>
            <person name="Willats W.W."/>
            <person name="Wipf D."/>
            <person name="Wolf P.G."/>
            <person name="Yang L."/>
            <person name="Zimmer A.D."/>
            <person name="Zhu Q."/>
            <person name="Mitros T."/>
            <person name="Hellsten U."/>
            <person name="Loque D."/>
            <person name="Otillar R."/>
            <person name="Salamov A."/>
            <person name="Schmutz J."/>
            <person name="Shapiro H."/>
            <person name="Lindquist E."/>
            <person name="Lucas S."/>
            <person name="Rokhsar D."/>
            <person name="Grigoriev I.V."/>
        </authorList>
    </citation>
    <scope>NUCLEOTIDE SEQUENCE [LARGE SCALE GENOMIC DNA]</scope>
</reference>
<dbReference type="Pfam" id="PF00314">
    <property type="entry name" value="Thaumatin"/>
    <property type="match status" value="1"/>
</dbReference>
<dbReference type="InterPro" id="IPR001938">
    <property type="entry name" value="Thaumatin"/>
</dbReference>
<protein>
    <recommendedName>
        <fullName evidence="4">Thaumatin-like protein</fullName>
    </recommendedName>
</protein>
<sequence length="116" mass="12570">CDTGELECRGIGGQPPFTIAELTLDGSDRSDFYDVSLVDGYNLPVRIVPVHRNCTAAGCHSDVNSNCPMELRVLGRNGDVVRSACSVFQTDRFCCRGLSSEPSTCAPTIYSKMFKA</sequence>
<dbReference type="HOGENOM" id="CLU_043181_6_1_1"/>
<dbReference type="OMA" id="YENPATC"/>
<accession>D8SMI0</accession>
<dbReference type="InterPro" id="IPR037176">
    <property type="entry name" value="Osmotin/thaumatin-like_sf"/>
</dbReference>
<dbReference type="SMART" id="SM00205">
    <property type="entry name" value="THN"/>
    <property type="match status" value="1"/>
</dbReference>
<dbReference type="AlphaFoldDB" id="D8SMI0"/>
<feature type="disulfide bond" evidence="1">
    <location>
        <begin position="95"/>
        <end position="105"/>
    </location>
</feature>
<dbReference type="Gene3D" id="2.60.110.10">
    <property type="entry name" value="Thaumatin"/>
    <property type="match status" value="1"/>
</dbReference>
<evidence type="ECO:0008006" key="4">
    <source>
        <dbReference type="Google" id="ProtNLM"/>
    </source>
</evidence>
<dbReference type="PANTHER" id="PTHR31048">
    <property type="entry name" value="OS03G0233200 PROTEIN"/>
    <property type="match status" value="1"/>
</dbReference>